<sequence length="105" mass="11514">MGWVSARMVFPYLVTFIRIISGIYPKRILISRRTGGSVLSQSISCLTVSRCSCCGVGFQDERGGQDDIMVTLRACMCSTVWSLNILFAVYTHTLCITAPPPPPPP</sequence>
<dbReference type="Proteomes" id="UP001182556">
    <property type="component" value="Unassembled WGS sequence"/>
</dbReference>
<comment type="caution">
    <text evidence="1">The sequence shown here is derived from an EMBL/GenBank/DDBJ whole genome shotgun (WGS) entry which is preliminary data.</text>
</comment>
<name>A0AAD9FR25_PAPLA</name>
<accession>A0AAD9FR25</accession>
<organism evidence="1 2">
    <name type="scientific">Papiliotrema laurentii</name>
    <name type="common">Cryptococcus laurentii</name>
    <dbReference type="NCBI Taxonomy" id="5418"/>
    <lineage>
        <taxon>Eukaryota</taxon>
        <taxon>Fungi</taxon>
        <taxon>Dikarya</taxon>
        <taxon>Basidiomycota</taxon>
        <taxon>Agaricomycotina</taxon>
        <taxon>Tremellomycetes</taxon>
        <taxon>Tremellales</taxon>
        <taxon>Rhynchogastremaceae</taxon>
        <taxon>Papiliotrema</taxon>
    </lineage>
</organism>
<evidence type="ECO:0000313" key="1">
    <source>
        <dbReference type="EMBL" id="KAK1924613.1"/>
    </source>
</evidence>
<dbReference type="EMBL" id="JAODAN010000004">
    <property type="protein sequence ID" value="KAK1924613.1"/>
    <property type="molecule type" value="Genomic_DNA"/>
</dbReference>
<gene>
    <name evidence="1" type="ORF">DB88DRAFT_486164</name>
</gene>
<evidence type="ECO:0000313" key="2">
    <source>
        <dbReference type="Proteomes" id="UP001182556"/>
    </source>
</evidence>
<proteinExistence type="predicted"/>
<keyword evidence="2" id="KW-1185">Reference proteome</keyword>
<reference evidence="1" key="1">
    <citation type="submission" date="2023-02" db="EMBL/GenBank/DDBJ databases">
        <title>Identification and recombinant expression of a fungal hydrolase from Papiliotrema laurentii that hydrolyzes apple cutin and clears colloidal polyester polyurethane.</title>
        <authorList>
            <consortium name="DOE Joint Genome Institute"/>
            <person name="Roman V.A."/>
            <person name="Bojanowski C."/>
            <person name="Crable B.R."/>
            <person name="Wagner D.N."/>
            <person name="Hung C.S."/>
            <person name="Nadeau L.J."/>
            <person name="Schratz L."/>
            <person name="Haridas S."/>
            <person name="Pangilinan J."/>
            <person name="Lipzen A."/>
            <person name="Na H."/>
            <person name="Yan M."/>
            <person name="Ng V."/>
            <person name="Grigoriev I.V."/>
            <person name="Spatafora J.W."/>
            <person name="Barlow D."/>
            <person name="Biffinger J."/>
            <person name="Kelley-Loughnane N."/>
            <person name="Varaljay V.A."/>
            <person name="Crookes-Goodson W.J."/>
        </authorList>
    </citation>
    <scope>NUCLEOTIDE SEQUENCE</scope>
    <source>
        <strain evidence="1">5307AH</strain>
    </source>
</reference>
<dbReference type="AlphaFoldDB" id="A0AAD9FR25"/>
<protein>
    <submittedName>
        <fullName evidence="1">Uncharacterized protein</fullName>
    </submittedName>
</protein>
<feature type="non-terminal residue" evidence="1">
    <location>
        <position position="105"/>
    </location>
</feature>